<dbReference type="Pfam" id="PF10318">
    <property type="entry name" value="7TM_GPCR_Srh"/>
    <property type="match status" value="1"/>
</dbReference>
<dbReference type="InterPro" id="IPR019422">
    <property type="entry name" value="7TM_GPCR_serpentine_rcpt_Srh"/>
</dbReference>
<feature type="transmembrane region" description="Helical" evidence="1">
    <location>
        <begin position="128"/>
        <end position="150"/>
    </location>
</feature>
<sequence length="353" mass="40515">MAVYENLLTVTLLVLGFVDLLLGCLTVFIVIKYSPTNFKMYQRFQINITITITIFDVVTALFGPIFINSLSGVYLIGFFRLSTYGTYVFMIFFYILMCLQSGALVIAFTAKLYSLLPIAYREKLKSVFLLYIGSFYGLIPVGVTFLFYVWSTDFEKYSQLMISRFPDEVPQMWISSVLIVDPLKPFWTFFFILGLYQFGGVICIMILQMIIITYLLNTPQPFLSKKTIRMQAHTFRVFALQFLTDVITFAIPYISYIFAQIILVVFGWSWVAQVEKYAIPCLSILSNTHSGITSLVVLTTSRPYFVAVSSILKLKIPKARLNKLTSYVYNEKVFFARNQNKPKPKPEPEAKKG</sequence>
<evidence type="ECO:0000313" key="2">
    <source>
        <dbReference type="Proteomes" id="UP000887575"/>
    </source>
</evidence>
<keyword evidence="2" id="KW-1185">Reference proteome</keyword>
<evidence type="ECO:0000313" key="3">
    <source>
        <dbReference type="WBParaSite" id="MBELARI_LOCUS2285"/>
    </source>
</evidence>
<keyword evidence="1" id="KW-0812">Transmembrane</keyword>
<proteinExistence type="predicted"/>
<feature type="transmembrane region" description="Helical" evidence="1">
    <location>
        <begin position="46"/>
        <end position="67"/>
    </location>
</feature>
<dbReference type="Proteomes" id="UP000887575">
    <property type="component" value="Unassembled WGS sequence"/>
</dbReference>
<evidence type="ECO:0000256" key="1">
    <source>
        <dbReference type="SAM" id="Phobius"/>
    </source>
</evidence>
<feature type="transmembrane region" description="Helical" evidence="1">
    <location>
        <begin position="186"/>
        <end position="216"/>
    </location>
</feature>
<feature type="transmembrane region" description="Helical" evidence="1">
    <location>
        <begin position="12"/>
        <end position="34"/>
    </location>
</feature>
<protein>
    <submittedName>
        <fullName evidence="3">Uncharacterized protein</fullName>
    </submittedName>
</protein>
<name>A0AAF3F8L5_9BILA</name>
<organism evidence="2 3">
    <name type="scientific">Mesorhabditis belari</name>
    <dbReference type="NCBI Taxonomy" id="2138241"/>
    <lineage>
        <taxon>Eukaryota</taxon>
        <taxon>Metazoa</taxon>
        <taxon>Ecdysozoa</taxon>
        <taxon>Nematoda</taxon>
        <taxon>Chromadorea</taxon>
        <taxon>Rhabditida</taxon>
        <taxon>Rhabditina</taxon>
        <taxon>Rhabditomorpha</taxon>
        <taxon>Rhabditoidea</taxon>
        <taxon>Rhabditidae</taxon>
        <taxon>Mesorhabditinae</taxon>
        <taxon>Mesorhabditis</taxon>
    </lineage>
</organism>
<accession>A0AAF3F8L5</accession>
<keyword evidence="1" id="KW-0472">Membrane</keyword>
<feature type="transmembrane region" description="Helical" evidence="1">
    <location>
        <begin position="87"/>
        <end position="108"/>
    </location>
</feature>
<reference evidence="3" key="1">
    <citation type="submission" date="2024-02" db="UniProtKB">
        <authorList>
            <consortium name="WormBaseParasite"/>
        </authorList>
    </citation>
    <scope>IDENTIFICATION</scope>
</reference>
<dbReference type="AlphaFoldDB" id="A0AAF3F8L5"/>
<keyword evidence="1" id="KW-1133">Transmembrane helix</keyword>
<feature type="transmembrane region" description="Helical" evidence="1">
    <location>
        <begin position="237"/>
        <end position="270"/>
    </location>
</feature>
<dbReference type="WBParaSite" id="MBELARI_LOCUS2285">
    <property type="protein sequence ID" value="MBELARI_LOCUS2285"/>
    <property type="gene ID" value="MBELARI_LOCUS2285"/>
</dbReference>